<dbReference type="Proteomes" id="UP000297031">
    <property type="component" value="Chromosome"/>
</dbReference>
<dbReference type="EMBL" id="CP039393">
    <property type="protein sequence ID" value="QCD34764.1"/>
    <property type="molecule type" value="Genomic_DNA"/>
</dbReference>
<dbReference type="KEGG" id="mgod:E7746_02160"/>
<dbReference type="PROSITE" id="PS51257">
    <property type="entry name" value="PROKAR_LIPOPROTEIN"/>
    <property type="match status" value="1"/>
</dbReference>
<sequence>MKLIYRIWLFIVPLVILSCNNEETEPSLPNSPSYRDGIYSGKQLEFSVDGKETMTVSSVTLTSRLLDANLDPDKDLDQIAHPSDPTYTTTVSIAGFPLEGDKSSFVTVSNIMGFKGTTMIQNIEYEYVGEFTGDPLSHHENKGLILKLTTK</sequence>
<accession>A0A4P7VEV9</accession>
<evidence type="ECO:0000313" key="2">
    <source>
        <dbReference type="Proteomes" id="UP000297031"/>
    </source>
</evidence>
<keyword evidence="2" id="KW-1185">Reference proteome</keyword>
<name>A0A4P7VEV9_9BACT</name>
<organism evidence="1 2">
    <name type="scientific">Muribaculum gordoncarteri</name>
    <dbReference type="NCBI Taxonomy" id="2530390"/>
    <lineage>
        <taxon>Bacteria</taxon>
        <taxon>Pseudomonadati</taxon>
        <taxon>Bacteroidota</taxon>
        <taxon>Bacteroidia</taxon>
        <taxon>Bacteroidales</taxon>
        <taxon>Muribaculaceae</taxon>
        <taxon>Muribaculum</taxon>
    </lineage>
</organism>
<protein>
    <submittedName>
        <fullName evidence="1">Uncharacterized protein</fullName>
    </submittedName>
</protein>
<dbReference type="OrthoDB" id="9943416at2"/>
<gene>
    <name evidence="1" type="ORF">E7746_02160</name>
</gene>
<dbReference type="AlphaFoldDB" id="A0A4P7VEV9"/>
<proteinExistence type="predicted"/>
<evidence type="ECO:0000313" key="1">
    <source>
        <dbReference type="EMBL" id="QCD34764.1"/>
    </source>
</evidence>
<dbReference type="RefSeq" id="WP_136409712.1">
    <property type="nucleotide sequence ID" value="NZ_CP039393.1"/>
</dbReference>
<reference evidence="1 2" key="1">
    <citation type="submission" date="2019-02" db="EMBL/GenBank/DDBJ databases">
        <title>Isolation and identification of novel species under the genus Muribaculum.</title>
        <authorList>
            <person name="Miyake S."/>
            <person name="Ding Y."/>
            <person name="Low A."/>
            <person name="Soh M."/>
            <person name="Seedorf H."/>
        </authorList>
    </citation>
    <scope>NUCLEOTIDE SEQUENCE [LARGE SCALE GENOMIC DNA]</scope>
    <source>
        <strain evidence="1 2">TLL-A4</strain>
    </source>
</reference>